<keyword evidence="3" id="KW-1185">Reference proteome</keyword>
<dbReference type="FunCoup" id="G8JPZ8">
    <property type="interactions" value="80"/>
</dbReference>
<sequence>MDEWPAEIWMEVCRLLTPEDLFSLRLCSTKLNRIVCDCTDIWASLCRAKWLTSELIETVFENIPKNNPMSPSDDWFYYYWYRSNIDAKLEKMLQEIAQLEHGARFWDTYWGLFRYRKFMVPFLQRHTARGYCFSESFKLHCISRQLLTTLRHGIVFKCINASRDVERQSKAMSIVEETLFLPMAAMDPCFDRLLPFRTAFFDRVHFLVKKDYRHIDKFNKFPDTIKVDKLVTYIWKVLEERAVYLPNLHRCHLEDIMLLRVYSGESRGHPLILMSIIQSIVARYGVETQLCEQVLIVNDKKLRGGQSFLMIPLRNNGKPRIFTRRRLLETLGRTIPNIETSGSAAVTKFLTPLTKRSGVEKFFKDWSIYCDKSIWRAIPDHSPKGILNHLPHSCTPMDESIFEYFIIYWKTVTSNVAPNAIFHSVLLKQFETILVKKYPGDAIHFIDRRDSLMNTISEMSFRESISEHVSMQHMHSVPEIGYIVRQKNTGPLSVVIGGKKTDFHTYLVTIDIVGKYTVVHREDVEVCKEVAWELILRLMSMSDLGIYFEKWDKDSNCLALNKQLLEIITTA</sequence>
<reference evidence="3" key="1">
    <citation type="journal article" date="2012" name="G3 (Bethesda)">
        <title>Pichia sorbitophila, an interspecies yeast hybrid reveals early steps of genome resolution following polyploidization.</title>
        <authorList>
            <person name="Leh Louis V."/>
            <person name="Despons L."/>
            <person name="Friedrich A."/>
            <person name="Martin T."/>
            <person name="Durrens P."/>
            <person name="Casaregola S."/>
            <person name="Neuveglise C."/>
            <person name="Fairhead C."/>
            <person name="Marck C."/>
            <person name="Cruz J.A."/>
            <person name="Straub M.L."/>
            <person name="Kugler V."/>
            <person name="Sacerdot C."/>
            <person name="Uzunov Z."/>
            <person name="Thierry A."/>
            <person name="Weiss S."/>
            <person name="Bleykasten C."/>
            <person name="De Montigny J."/>
            <person name="Jacques N."/>
            <person name="Jung P."/>
            <person name="Lemaire M."/>
            <person name="Mallet S."/>
            <person name="Morel G."/>
            <person name="Richard G.F."/>
            <person name="Sarkar A."/>
            <person name="Savel G."/>
            <person name="Schacherer J."/>
            <person name="Seret M.L."/>
            <person name="Talla E."/>
            <person name="Samson G."/>
            <person name="Jubin C."/>
            <person name="Poulain J."/>
            <person name="Vacherie B."/>
            <person name="Barbe V."/>
            <person name="Pelletier E."/>
            <person name="Sherman D.J."/>
            <person name="Westhof E."/>
            <person name="Weissenbach J."/>
            <person name="Baret P.V."/>
            <person name="Wincker P."/>
            <person name="Gaillardin C."/>
            <person name="Dujon B."/>
            <person name="Souciet J.L."/>
        </authorList>
    </citation>
    <scope>NUCLEOTIDE SEQUENCE [LARGE SCALE GENOMIC DNA]</scope>
    <source>
        <strain evidence="3">CBS 270.75 / DBVPG 7215 / KCTC 17166 / NRRL Y-17582</strain>
    </source>
</reference>
<dbReference type="EMBL" id="CP002498">
    <property type="protein sequence ID" value="AET38461.1"/>
    <property type="molecule type" value="Genomic_DNA"/>
</dbReference>
<gene>
    <name evidence="2" type="ordered locus">Ecym_2762</name>
</gene>
<dbReference type="RefSeq" id="XP_003645278.1">
    <property type="nucleotide sequence ID" value="XM_003645230.1"/>
</dbReference>
<dbReference type="PROSITE" id="PS50181">
    <property type="entry name" value="FBOX"/>
    <property type="match status" value="1"/>
</dbReference>
<dbReference type="InterPro" id="IPR001810">
    <property type="entry name" value="F-box_dom"/>
</dbReference>
<dbReference type="KEGG" id="erc:Ecym_2762"/>
<dbReference type="SUPFAM" id="SSF81383">
    <property type="entry name" value="F-box domain"/>
    <property type="match status" value="1"/>
</dbReference>
<dbReference type="Pfam" id="PF00646">
    <property type="entry name" value="F-box"/>
    <property type="match status" value="1"/>
</dbReference>
<dbReference type="HOGENOM" id="CLU_477498_0_0_1"/>
<dbReference type="eggNOG" id="ENOG502QU21">
    <property type="taxonomic scope" value="Eukaryota"/>
</dbReference>
<proteinExistence type="predicted"/>
<dbReference type="STRING" id="931890.G8JPZ8"/>
<organism evidence="2 3">
    <name type="scientific">Eremothecium cymbalariae (strain CBS 270.75 / DBVPG 7215 / KCTC 17166 / NRRL Y-17582)</name>
    <name type="common">Yeast</name>
    <dbReference type="NCBI Taxonomy" id="931890"/>
    <lineage>
        <taxon>Eukaryota</taxon>
        <taxon>Fungi</taxon>
        <taxon>Dikarya</taxon>
        <taxon>Ascomycota</taxon>
        <taxon>Saccharomycotina</taxon>
        <taxon>Saccharomycetes</taxon>
        <taxon>Saccharomycetales</taxon>
        <taxon>Saccharomycetaceae</taxon>
        <taxon>Eremothecium</taxon>
    </lineage>
</organism>
<feature type="domain" description="F-box" evidence="1">
    <location>
        <begin position="1"/>
        <end position="45"/>
    </location>
</feature>
<dbReference type="InParanoid" id="G8JPZ8"/>
<accession>G8JPZ8</accession>
<name>G8JPZ8_ERECY</name>
<evidence type="ECO:0000313" key="2">
    <source>
        <dbReference type="EMBL" id="AET38461.1"/>
    </source>
</evidence>
<dbReference type="OMA" id="CHLEDIM"/>
<dbReference type="GeneID" id="11470818"/>
<dbReference type="InterPro" id="IPR036047">
    <property type="entry name" value="F-box-like_dom_sf"/>
</dbReference>
<evidence type="ECO:0000259" key="1">
    <source>
        <dbReference type="PROSITE" id="PS50181"/>
    </source>
</evidence>
<dbReference type="AlphaFoldDB" id="G8JPZ8"/>
<dbReference type="OrthoDB" id="550575at2759"/>
<evidence type="ECO:0000313" key="3">
    <source>
        <dbReference type="Proteomes" id="UP000006790"/>
    </source>
</evidence>
<dbReference type="Proteomes" id="UP000006790">
    <property type="component" value="Chromosome 2"/>
</dbReference>
<protein>
    <recommendedName>
        <fullName evidence="1">F-box domain-containing protein</fullName>
    </recommendedName>
</protein>